<sequence length="181" mass="19377">ASSPASTHLSTLTPSALHRTYLSLLASRDALIASHLVADPDPAVRARVRVPSEDGGRRKSHNVFLTSRHLHVVPRRERLVVVPRGGGGKKAKAASEKAAAEDEQDEHDKDDQAADPDPNPEDASFAISLNGLVYLGYWAASSESDWADLCKLGLARVLTRAGYENDEFGGGGEGEGEGERR</sequence>
<feature type="domain" description="ATP adenylyltransferase C-terminal" evidence="2">
    <location>
        <begin position="13"/>
        <end position="163"/>
    </location>
</feature>
<evidence type="ECO:0000313" key="3">
    <source>
        <dbReference type="EMBL" id="KPV72777.1"/>
    </source>
</evidence>
<dbReference type="Pfam" id="PF09830">
    <property type="entry name" value="ATP_transf"/>
    <property type="match status" value="1"/>
</dbReference>
<dbReference type="AlphaFoldDB" id="A0A0P9EUE6"/>
<dbReference type="RefSeq" id="XP_018268826.1">
    <property type="nucleotide sequence ID" value="XM_018417865.1"/>
</dbReference>
<feature type="non-terminal residue" evidence="3">
    <location>
        <position position="1"/>
    </location>
</feature>
<dbReference type="InterPro" id="IPR043171">
    <property type="entry name" value="Ap4A_phos1/2-like"/>
</dbReference>
<accession>A0A0P9EUE6</accession>
<dbReference type="GeneID" id="28978313"/>
<reference evidence="3 4" key="1">
    <citation type="journal article" date="2015" name="Front. Microbiol.">
        <title>Genome sequence of the plant growth promoting endophytic yeast Rhodotorula graminis WP1.</title>
        <authorList>
            <person name="Firrincieli A."/>
            <person name="Otillar R."/>
            <person name="Salamov A."/>
            <person name="Schmutz J."/>
            <person name="Khan Z."/>
            <person name="Redman R.S."/>
            <person name="Fleck N.D."/>
            <person name="Lindquist E."/>
            <person name="Grigoriev I.V."/>
            <person name="Doty S.L."/>
        </authorList>
    </citation>
    <scope>NUCLEOTIDE SEQUENCE [LARGE SCALE GENOMIC DNA]</scope>
    <source>
        <strain evidence="3 4">WP1</strain>
    </source>
</reference>
<feature type="compositionally biased region" description="Basic and acidic residues" evidence="1">
    <location>
        <begin position="93"/>
        <end position="112"/>
    </location>
</feature>
<dbReference type="GO" id="GO:0003877">
    <property type="term" value="F:ATP:ADP adenylyltransferase activity"/>
    <property type="evidence" value="ECO:0007669"/>
    <property type="project" value="InterPro"/>
</dbReference>
<organism evidence="3 4">
    <name type="scientific">Rhodotorula graminis (strain WP1)</name>
    <dbReference type="NCBI Taxonomy" id="578459"/>
    <lineage>
        <taxon>Eukaryota</taxon>
        <taxon>Fungi</taxon>
        <taxon>Dikarya</taxon>
        <taxon>Basidiomycota</taxon>
        <taxon>Pucciniomycotina</taxon>
        <taxon>Microbotryomycetes</taxon>
        <taxon>Sporidiobolales</taxon>
        <taxon>Sporidiobolaceae</taxon>
        <taxon>Rhodotorula</taxon>
    </lineage>
</organism>
<evidence type="ECO:0000259" key="2">
    <source>
        <dbReference type="Pfam" id="PF09830"/>
    </source>
</evidence>
<dbReference type="Proteomes" id="UP000053890">
    <property type="component" value="Unassembled WGS sequence"/>
</dbReference>
<dbReference type="Gene3D" id="3.30.428.70">
    <property type="match status" value="1"/>
</dbReference>
<name>A0A0P9EUE6_RHOGW</name>
<feature type="region of interest" description="Disordered" evidence="1">
    <location>
        <begin position="82"/>
        <end position="123"/>
    </location>
</feature>
<gene>
    <name evidence="3" type="ORF">RHOBADRAFT_55464</name>
</gene>
<keyword evidence="4" id="KW-1185">Reference proteome</keyword>
<dbReference type="InterPro" id="IPR019200">
    <property type="entry name" value="ATP_adenylylTrfase_C"/>
</dbReference>
<evidence type="ECO:0000313" key="4">
    <source>
        <dbReference type="Proteomes" id="UP000053890"/>
    </source>
</evidence>
<proteinExistence type="predicted"/>
<evidence type="ECO:0000256" key="1">
    <source>
        <dbReference type="SAM" id="MobiDB-lite"/>
    </source>
</evidence>
<protein>
    <recommendedName>
        <fullName evidence="2">ATP adenylyltransferase C-terminal domain-containing protein</fullName>
    </recommendedName>
</protein>
<dbReference type="EMBL" id="KQ474085">
    <property type="protein sequence ID" value="KPV72777.1"/>
    <property type="molecule type" value="Genomic_DNA"/>
</dbReference>